<reference evidence="2" key="1">
    <citation type="submission" date="2023-11" db="EMBL/GenBank/DDBJ databases">
        <title>Genome assemblies of two species of porcelain crab, Petrolisthes cinctipes and Petrolisthes manimaculis (Anomura: Porcellanidae).</title>
        <authorList>
            <person name="Angst P."/>
        </authorList>
    </citation>
    <scope>NUCLEOTIDE SEQUENCE</scope>
    <source>
        <strain evidence="2">PB745_02</strain>
        <tissue evidence="2">Gill</tissue>
    </source>
</reference>
<feature type="compositionally biased region" description="Low complexity" evidence="1">
    <location>
        <begin position="265"/>
        <end position="280"/>
    </location>
</feature>
<name>A0AAE1PZ89_9EUCA</name>
<feature type="compositionally biased region" description="Polar residues" evidence="1">
    <location>
        <begin position="252"/>
        <end position="264"/>
    </location>
</feature>
<feature type="compositionally biased region" description="Polar residues" evidence="1">
    <location>
        <begin position="135"/>
        <end position="144"/>
    </location>
</feature>
<accession>A0AAE1PZ89</accession>
<evidence type="ECO:0000313" key="2">
    <source>
        <dbReference type="EMBL" id="KAK4317068.1"/>
    </source>
</evidence>
<dbReference type="EMBL" id="JAWZYT010000955">
    <property type="protein sequence ID" value="KAK4317068.1"/>
    <property type="molecule type" value="Genomic_DNA"/>
</dbReference>
<comment type="caution">
    <text evidence="2">The sequence shown here is derived from an EMBL/GenBank/DDBJ whole genome shotgun (WGS) entry which is preliminary data.</text>
</comment>
<keyword evidence="3" id="KW-1185">Reference proteome</keyword>
<feature type="compositionally biased region" description="Low complexity" evidence="1">
    <location>
        <begin position="233"/>
        <end position="251"/>
    </location>
</feature>
<feature type="region of interest" description="Disordered" evidence="1">
    <location>
        <begin position="229"/>
        <end position="291"/>
    </location>
</feature>
<feature type="compositionally biased region" description="Basic and acidic residues" evidence="1">
    <location>
        <begin position="157"/>
        <end position="186"/>
    </location>
</feature>
<feature type="region of interest" description="Disordered" evidence="1">
    <location>
        <begin position="118"/>
        <end position="186"/>
    </location>
</feature>
<sequence length="300" mass="34774">MDKVNFYKYGLFFVLVLVVGECSRLKRQDLIPSPRIGKRMEVSKDLLESSKAFKNLPLLVRHLQEREAQGGFTLRSRQEKRDGVPFGLEDSQVPQEVIREALGPYSVLQEGDALGWSRREQQVERKRDAPERHTISSALQQRSLQEGDALGNAMRRLRQEEKRDDGALVSSRRQEEKRDDGALVSSRRQEIDALGSSLLQQQQEKENGEALVGFYPLLQRYLQEGDALELRKQQQQQPQQQQQQQQQGLQQETDALGSSHQALRQQQQQHKQQQHQQQQQHGRHNLPQLLYPLNTQEIYL</sequence>
<gene>
    <name evidence="2" type="ORF">Pmani_011818</name>
</gene>
<protein>
    <submittedName>
        <fullName evidence="2">Uncharacterized protein</fullName>
    </submittedName>
</protein>
<feature type="compositionally biased region" description="Basic and acidic residues" evidence="1">
    <location>
        <begin position="118"/>
        <end position="134"/>
    </location>
</feature>
<organism evidence="2 3">
    <name type="scientific">Petrolisthes manimaculis</name>
    <dbReference type="NCBI Taxonomy" id="1843537"/>
    <lineage>
        <taxon>Eukaryota</taxon>
        <taxon>Metazoa</taxon>
        <taxon>Ecdysozoa</taxon>
        <taxon>Arthropoda</taxon>
        <taxon>Crustacea</taxon>
        <taxon>Multicrustacea</taxon>
        <taxon>Malacostraca</taxon>
        <taxon>Eumalacostraca</taxon>
        <taxon>Eucarida</taxon>
        <taxon>Decapoda</taxon>
        <taxon>Pleocyemata</taxon>
        <taxon>Anomura</taxon>
        <taxon>Galatheoidea</taxon>
        <taxon>Porcellanidae</taxon>
        <taxon>Petrolisthes</taxon>
    </lineage>
</organism>
<evidence type="ECO:0000313" key="3">
    <source>
        <dbReference type="Proteomes" id="UP001292094"/>
    </source>
</evidence>
<evidence type="ECO:0000256" key="1">
    <source>
        <dbReference type="SAM" id="MobiDB-lite"/>
    </source>
</evidence>
<proteinExistence type="predicted"/>
<dbReference type="Proteomes" id="UP001292094">
    <property type="component" value="Unassembled WGS sequence"/>
</dbReference>
<dbReference type="AlphaFoldDB" id="A0AAE1PZ89"/>